<organism evidence="1 2">
    <name type="scientific">Portunus trituberculatus</name>
    <name type="common">Swimming crab</name>
    <name type="synonym">Neptunus trituberculatus</name>
    <dbReference type="NCBI Taxonomy" id="210409"/>
    <lineage>
        <taxon>Eukaryota</taxon>
        <taxon>Metazoa</taxon>
        <taxon>Ecdysozoa</taxon>
        <taxon>Arthropoda</taxon>
        <taxon>Crustacea</taxon>
        <taxon>Multicrustacea</taxon>
        <taxon>Malacostraca</taxon>
        <taxon>Eumalacostraca</taxon>
        <taxon>Eucarida</taxon>
        <taxon>Decapoda</taxon>
        <taxon>Pleocyemata</taxon>
        <taxon>Brachyura</taxon>
        <taxon>Eubrachyura</taxon>
        <taxon>Portunoidea</taxon>
        <taxon>Portunidae</taxon>
        <taxon>Portuninae</taxon>
        <taxon>Portunus</taxon>
    </lineage>
</organism>
<accession>A0A5B7E085</accession>
<reference evidence="1 2" key="1">
    <citation type="submission" date="2019-05" db="EMBL/GenBank/DDBJ databases">
        <title>Another draft genome of Portunus trituberculatus and its Hox gene families provides insights of decapod evolution.</title>
        <authorList>
            <person name="Jeong J.-H."/>
            <person name="Song I."/>
            <person name="Kim S."/>
            <person name="Choi T."/>
            <person name="Kim D."/>
            <person name="Ryu S."/>
            <person name="Kim W."/>
        </authorList>
    </citation>
    <scope>NUCLEOTIDE SEQUENCE [LARGE SCALE GENOMIC DNA]</scope>
    <source>
        <tissue evidence="1">Muscle</tissue>
    </source>
</reference>
<evidence type="ECO:0000313" key="1">
    <source>
        <dbReference type="EMBL" id="MPC27401.1"/>
    </source>
</evidence>
<sequence length="69" mass="8166">MDVNARSYRWAEFHSKVCQMCDMGEDETVEHVVLEYARDRNEMMQVVLRELGNARVEMTGIQIQIQIVY</sequence>
<evidence type="ECO:0000313" key="2">
    <source>
        <dbReference type="Proteomes" id="UP000324222"/>
    </source>
</evidence>
<dbReference type="EMBL" id="VSRR010001740">
    <property type="protein sequence ID" value="MPC27401.1"/>
    <property type="molecule type" value="Genomic_DNA"/>
</dbReference>
<dbReference type="AlphaFoldDB" id="A0A5B7E085"/>
<dbReference type="Proteomes" id="UP000324222">
    <property type="component" value="Unassembled WGS sequence"/>
</dbReference>
<gene>
    <name evidence="1" type="ORF">E2C01_020571</name>
</gene>
<proteinExistence type="predicted"/>
<comment type="caution">
    <text evidence="1">The sequence shown here is derived from an EMBL/GenBank/DDBJ whole genome shotgun (WGS) entry which is preliminary data.</text>
</comment>
<protein>
    <submittedName>
        <fullName evidence="1">Uncharacterized protein</fullName>
    </submittedName>
</protein>
<name>A0A5B7E085_PORTR</name>
<keyword evidence="2" id="KW-1185">Reference proteome</keyword>